<name>W2TH10_NECAM</name>
<dbReference type="EMBL" id="KI658833">
    <property type="protein sequence ID" value="ETN81128.1"/>
    <property type="molecule type" value="Genomic_DNA"/>
</dbReference>
<organism evidence="1 2">
    <name type="scientific">Necator americanus</name>
    <name type="common">Human hookworm</name>
    <dbReference type="NCBI Taxonomy" id="51031"/>
    <lineage>
        <taxon>Eukaryota</taxon>
        <taxon>Metazoa</taxon>
        <taxon>Ecdysozoa</taxon>
        <taxon>Nematoda</taxon>
        <taxon>Chromadorea</taxon>
        <taxon>Rhabditida</taxon>
        <taxon>Rhabditina</taxon>
        <taxon>Rhabditomorpha</taxon>
        <taxon>Strongyloidea</taxon>
        <taxon>Ancylostomatidae</taxon>
        <taxon>Bunostominae</taxon>
        <taxon>Necator</taxon>
    </lineage>
</organism>
<dbReference type="KEGG" id="nai:NECAME_02170"/>
<dbReference type="Proteomes" id="UP000053676">
    <property type="component" value="Unassembled WGS sequence"/>
</dbReference>
<dbReference type="OrthoDB" id="15954at2759"/>
<proteinExistence type="predicted"/>
<protein>
    <submittedName>
        <fullName evidence="1">Uncharacterized protein</fullName>
    </submittedName>
</protein>
<keyword evidence="2" id="KW-1185">Reference proteome</keyword>
<dbReference type="AlphaFoldDB" id="W2TH10"/>
<evidence type="ECO:0000313" key="2">
    <source>
        <dbReference type="Proteomes" id="UP000053676"/>
    </source>
</evidence>
<dbReference type="STRING" id="51031.W2TH10"/>
<sequence length="79" mass="8795">MPIVVVPEDYDGPEMNLDARCGDMVADSTLLEQFKIVQDKKGSMPMSLNDVQEIAAFGGYGGYMTSRTLQDWVVSRYGR</sequence>
<reference evidence="2" key="1">
    <citation type="journal article" date="2014" name="Nat. Genet.">
        <title>Genome of the human hookworm Necator americanus.</title>
        <authorList>
            <person name="Tang Y.T."/>
            <person name="Gao X."/>
            <person name="Rosa B.A."/>
            <person name="Abubucker S."/>
            <person name="Hallsworth-Pepin K."/>
            <person name="Martin J."/>
            <person name="Tyagi R."/>
            <person name="Heizer E."/>
            <person name="Zhang X."/>
            <person name="Bhonagiri-Palsikar V."/>
            <person name="Minx P."/>
            <person name="Warren W.C."/>
            <person name="Wang Q."/>
            <person name="Zhan B."/>
            <person name="Hotez P.J."/>
            <person name="Sternberg P.W."/>
            <person name="Dougall A."/>
            <person name="Gaze S.T."/>
            <person name="Mulvenna J."/>
            <person name="Sotillo J."/>
            <person name="Ranganathan S."/>
            <person name="Rabelo E.M."/>
            <person name="Wilson R.K."/>
            <person name="Felgner P.L."/>
            <person name="Bethony J."/>
            <person name="Hawdon J.M."/>
            <person name="Gasser R.B."/>
            <person name="Loukas A."/>
            <person name="Mitreva M."/>
        </authorList>
    </citation>
    <scope>NUCLEOTIDE SEQUENCE [LARGE SCALE GENOMIC DNA]</scope>
</reference>
<accession>W2TH10</accession>
<evidence type="ECO:0000313" key="1">
    <source>
        <dbReference type="EMBL" id="ETN81128.1"/>
    </source>
</evidence>
<gene>
    <name evidence="1" type="ORF">NECAME_02170</name>
</gene>